<feature type="domain" description="Prolyl 4-hydroxylase alpha subunit Fe(2+) 2OG dioxygenase" evidence="1">
    <location>
        <begin position="56"/>
        <end position="120"/>
    </location>
</feature>
<keyword evidence="3" id="KW-1185">Reference proteome</keyword>
<feature type="non-terminal residue" evidence="2">
    <location>
        <position position="129"/>
    </location>
</feature>
<dbReference type="Pfam" id="PF13640">
    <property type="entry name" value="2OG-FeII_Oxy_3"/>
    <property type="match status" value="1"/>
</dbReference>
<dbReference type="Gene3D" id="3.60.130.30">
    <property type="match status" value="1"/>
</dbReference>
<evidence type="ECO:0000313" key="3">
    <source>
        <dbReference type="Proteomes" id="UP000054248"/>
    </source>
</evidence>
<evidence type="ECO:0000259" key="1">
    <source>
        <dbReference type="Pfam" id="PF13640"/>
    </source>
</evidence>
<accession>A0A0C3K546</accession>
<gene>
    <name evidence="2" type="ORF">M407DRAFT_50138</name>
</gene>
<protein>
    <recommendedName>
        <fullName evidence="1">Prolyl 4-hydroxylase alpha subunit Fe(2+) 2OG dioxygenase domain-containing protein</fullName>
    </recommendedName>
</protein>
<name>A0A0C3K546_9AGAM</name>
<proteinExistence type="predicted"/>
<sequence>TWFPDHRADFQDAIMSCQALHPELQSPVPGSSFAASTVNVGPRVDCLSHRDSSNVASGICLDYIDGDYDASTGGHLVFHEAMRVVRVRRGGLVIFPSAVVTHETIPVKPHETRFSITGYLAGAVQRYLD</sequence>
<evidence type="ECO:0000313" key="2">
    <source>
        <dbReference type="EMBL" id="KIO16518.1"/>
    </source>
</evidence>
<reference evidence="2 3" key="1">
    <citation type="submission" date="2014-04" db="EMBL/GenBank/DDBJ databases">
        <authorList>
            <consortium name="DOE Joint Genome Institute"/>
            <person name="Kuo A."/>
            <person name="Girlanda M."/>
            <person name="Perotto S."/>
            <person name="Kohler A."/>
            <person name="Nagy L.G."/>
            <person name="Floudas D."/>
            <person name="Copeland A."/>
            <person name="Barry K.W."/>
            <person name="Cichocki N."/>
            <person name="Veneault-Fourrey C."/>
            <person name="LaButti K."/>
            <person name="Lindquist E.A."/>
            <person name="Lipzen A."/>
            <person name="Lundell T."/>
            <person name="Morin E."/>
            <person name="Murat C."/>
            <person name="Sun H."/>
            <person name="Tunlid A."/>
            <person name="Henrissat B."/>
            <person name="Grigoriev I.V."/>
            <person name="Hibbett D.S."/>
            <person name="Martin F."/>
            <person name="Nordberg H.P."/>
            <person name="Cantor M.N."/>
            <person name="Hua S.X."/>
        </authorList>
    </citation>
    <scope>NUCLEOTIDE SEQUENCE [LARGE SCALE GENOMIC DNA]</scope>
    <source>
        <strain evidence="2 3">MUT 4182</strain>
    </source>
</reference>
<organism evidence="2 3">
    <name type="scientific">Tulasnella calospora MUT 4182</name>
    <dbReference type="NCBI Taxonomy" id="1051891"/>
    <lineage>
        <taxon>Eukaryota</taxon>
        <taxon>Fungi</taxon>
        <taxon>Dikarya</taxon>
        <taxon>Basidiomycota</taxon>
        <taxon>Agaricomycotina</taxon>
        <taxon>Agaricomycetes</taxon>
        <taxon>Cantharellales</taxon>
        <taxon>Tulasnellaceae</taxon>
        <taxon>Tulasnella</taxon>
    </lineage>
</organism>
<dbReference type="AlphaFoldDB" id="A0A0C3K546"/>
<dbReference type="EMBL" id="KN823546">
    <property type="protein sequence ID" value="KIO16518.1"/>
    <property type="molecule type" value="Genomic_DNA"/>
</dbReference>
<dbReference type="HOGENOM" id="CLU_031314_1_0_1"/>
<feature type="non-terminal residue" evidence="2">
    <location>
        <position position="1"/>
    </location>
</feature>
<dbReference type="Proteomes" id="UP000054248">
    <property type="component" value="Unassembled WGS sequence"/>
</dbReference>
<dbReference type="InterPro" id="IPR044862">
    <property type="entry name" value="Pro_4_hyd_alph_FE2OG_OXY"/>
</dbReference>
<dbReference type="OrthoDB" id="3202607at2759"/>
<dbReference type="STRING" id="1051891.A0A0C3K546"/>
<reference evidence="3" key="2">
    <citation type="submission" date="2015-01" db="EMBL/GenBank/DDBJ databases">
        <title>Evolutionary Origins and Diversification of the Mycorrhizal Mutualists.</title>
        <authorList>
            <consortium name="DOE Joint Genome Institute"/>
            <consortium name="Mycorrhizal Genomics Consortium"/>
            <person name="Kohler A."/>
            <person name="Kuo A."/>
            <person name="Nagy L.G."/>
            <person name="Floudas D."/>
            <person name="Copeland A."/>
            <person name="Barry K.W."/>
            <person name="Cichocki N."/>
            <person name="Veneault-Fourrey C."/>
            <person name="LaButti K."/>
            <person name="Lindquist E.A."/>
            <person name="Lipzen A."/>
            <person name="Lundell T."/>
            <person name="Morin E."/>
            <person name="Murat C."/>
            <person name="Riley R."/>
            <person name="Ohm R."/>
            <person name="Sun H."/>
            <person name="Tunlid A."/>
            <person name="Henrissat B."/>
            <person name="Grigoriev I.V."/>
            <person name="Hibbett D.S."/>
            <person name="Martin F."/>
        </authorList>
    </citation>
    <scope>NUCLEOTIDE SEQUENCE [LARGE SCALE GENOMIC DNA]</scope>
    <source>
        <strain evidence="3">MUT 4182</strain>
    </source>
</reference>